<reference evidence="4" key="1">
    <citation type="submission" date="2021-08" db="EMBL/GenBank/DDBJ databases">
        <authorList>
            <person name="Papudeshi B."/>
            <person name="Bashey-Visser F."/>
        </authorList>
    </citation>
    <scope>NUCLEOTIDE SEQUENCE</scope>
    <source>
        <strain evidence="4">MC_266_E_2016</strain>
    </source>
</reference>
<dbReference type="PANTHER" id="PTHR45527">
    <property type="entry name" value="NONRIBOSOMAL PEPTIDE SYNTHETASE"/>
    <property type="match status" value="1"/>
</dbReference>
<name>A0AAJ1JCD7_XENBV</name>
<feature type="non-terminal residue" evidence="4">
    <location>
        <position position="232"/>
    </location>
</feature>
<dbReference type="GO" id="GO:0043041">
    <property type="term" value="P:amino acid activation for nonribosomal peptide biosynthetic process"/>
    <property type="evidence" value="ECO:0007669"/>
    <property type="project" value="TreeGrafter"/>
</dbReference>
<dbReference type="PANTHER" id="PTHR45527:SF14">
    <property type="entry name" value="PLIPASTATIN SYNTHASE SUBUNIT B"/>
    <property type="match status" value="1"/>
</dbReference>
<dbReference type="RefSeq" id="WP_274714099.1">
    <property type="nucleotide sequence ID" value="NZ_JAILSO010000247.1"/>
</dbReference>
<feature type="non-terminal residue" evidence="4">
    <location>
        <position position="1"/>
    </location>
</feature>
<dbReference type="GO" id="GO:0044550">
    <property type="term" value="P:secondary metabolite biosynthetic process"/>
    <property type="evidence" value="ECO:0007669"/>
    <property type="project" value="TreeGrafter"/>
</dbReference>
<dbReference type="Proteomes" id="UP001222434">
    <property type="component" value="Unassembled WGS sequence"/>
</dbReference>
<comment type="caution">
    <text evidence="4">The sequence shown here is derived from an EMBL/GenBank/DDBJ whole genome shotgun (WGS) entry which is preliminary data.</text>
</comment>
<evidence type="ECO:0000259" key="3">
    <source>
        <dbReference type="Pfam" id="PF00501"/>
    </source>
</evidence>
<dbReference type="Gene3D" id="3.40.50.980">
    <property type="match status" value="1"/>
</dbReference>
<dbReference type="FunFam" id="2.30.38.10:FF:000001">
    <property type="entry name" value="Non-ribosomal peptide synthetase PvdI"/>
    <property type="match status" value="1"/>
</dbReference>
<dbReference type="SUPFAM" id="SSF56801">
    <property type="entry name" value="Acetyl-CoA synthetase-like"/>
    <property type="match status" value="1"/>
</dbReference>
<dbReference type="GO" id="GO:0005829">
    <property type="term" value="C:cytosol"/>
    <property type="evidence" value="ECO:0007669"/>
    <property type="project" value="TreeGrafter"/>
</dbReference>
<protein>
    <submittedName>
        <fullName evidence="4">AMP-binding protein</fullName>
    </submittedName>
</protein>
<gene>
    <name evidence="4" type="ORF">KKJ01_21920</name>
</gene>
<sequence length="232" mass="26010">FDSNDVWTLFHSFAFDFSVWELWGALSHGGRLIVVPADCTRSPQAFYALLCREQVTVLNQTPSAFRPLISAQDATPHSLRCIIFGGETLELHTLAPWVTRNPTRQTRLVNMYGITEITVHATYRELTESDITLGRGSLVGQPLPDLRAYILGTHGQPVPLGVTGEIYITGAGVARSYLNRPELTAERFLTDPFSSDPDARMYKTGDLGRWLPDGHLEYLGRNDFQVKLRGFR</sequence>
<keyword evidence="1" id="KW-0596">Phosphopantetheine</keyword>
<organism evidence="4 5">
    <name type="scientific">Xenorhabdus bovienii</name>
    <name type="common">Xenorhabdus nematophila subsp. bovienii</name>
    <dbReference type="NCBI Taxonomy" id="40576"/>
    <lineage>
        <taxon>Bacteria</taxon>
        <taxon>Pseudomonadati</taxon>
        <taxon>Pseudomonadota</taxon>
        <taxon>Gammaproteobacteria</taxon>
        <taxon>Enterobacterales</taxon>
        <taxon>Morganellaceae</taxon>
        <taxon>Xenorhabdus</taxon>
    </lineage>
</organism>
<dbReference type="Gene3D" id="2.30.38.10">
    <property type="entry name" value="Luciferase, Domain 3"/>
    <property type="match status" value="1"/>
</dbReference>
<dbReference type="InterPro" id="IPR000873">
    <property type="entry name" value="AMP-dep_synth/lig_dom"/>
</dbReference>
<proteinExistence type="predicted"/>
<reference evidence="4" key="2">
    <citation type="journal article" date="2022" name="J. Evol. Biol.">
        <title>Pre- and post-association barriers to host switching in sympatric mutualists.</title>
        <authorList>
            <person name="Dinges Z.M."/>
            <person name="Phillips R.K."/>
            <person name="Lively C.M."/>
            <person name="Bashey F."/>
        </authorList>
    </citation>
    <scope>NUCLEOTIDE SEQUENCE</scope>
    <source>
        <strain evidence="4">MC_266_E_2016</strain>
    </source>
</reference>
<dbReference type="AlphaFoldDB" id="A0AAJ1JCD7"/>
<keyword evidence="2" id="KW-0597">Phosphoprotein</keyword>
<dbReference type="EMBL" id="JAILSO010000247">
    <property type="protein sequence ID" value="MDE1480756.1"/>
    <property type="molecule type" value="Genomic_DNA"/>
</dbReference>
<dbReference type="GO" id="GO:0031177">
    <property type="term" value="F:phosphopantetheine binding"/>
    <property type="evidence" value="ECO:0007669"/>
    <property type="project" value="TreeGrafter"/>
</dbReference>
<feature type="domain" description="AMP-dependent synthetase/ligase" evidence="3">
    <location>
        <begin position="3"/>
        <end position="178"/>
    </location>
</feature>
<evidence type="ECO:0000256" key="2">
    <source>
        <dbReference type="ARBA" id="ARBA00022553"/>
    </source>
</evidence>
<evidence type="ECO:0000313" key="4">
    <source>
        <dbReference type="EMBL" id="MDE1480756.1"/>
    </source>
</evidence>
<accession>A0AAJ1JCD7</accession>
<evidence type="ECO:0000313" key="5">
    <source>
        <dbReference type="Proteomes" id="UP001222434"/>
    </source>
</evidence>
<dbReference type="Pfam" id="PF00501">
    <property type="entry name" value="AMP-binding"/>
    <property type="match status" value="1"/>
</dbReference>
<evidence type="ECO:0000256" key="1">
    <source>
        <dbReference type="ARBA" id="ARBA00022450"/>
    </source>
</evidence>